<evidence type="ECO:0000313" key="11">
    <source>
        <dbReference type="EMBL" id="GLY65167.1"/>
    </source>
</evidence>
<accession>A0A9W6VF66</accession>
<feature type="region of interest" description="Disordered" evidence="8">
    <location>
        <begin position="518"/>
        <end position="538"/>
    </location>
</feature>
<dbReference type="Proteomes" id="UP001165136">
    <property type="component" value="Unassembled WGS sequence"/>
</dbReference>
<evidence type="ECO:0000256" key="6">
    <source>
        <dbReference type="ARBA" id="ARBA00022840"/>
    </source>
</evidence>
<feature type="domain" description="CBM2" evidence="10">
    <location>
        <begin position="433"/>
        <end position="538"/>
    </location>
</feature>
<dbReference type="GO" id="GO:0004674">
    <property type="term" value="F:protein serine/threonine kinase activity"/>
    <property type="evidence" value="ECO:0007669"/>
    <property type="project" value="UniProtKB-KW"/>
</dbReference>
<evidence type="ECO:0000256" key="3">
    <source>
        <dbReference type="ARBA" id="ARBA00022679"/>
    </source>
</evidence>
<keyword evidence="5" id="KW-0418">Kinase</keyword>
<dbReference type="AlphaFoldDB" id="A0A9W6VF66"/>
<evidence type="ECO:0000256" key="7">
    <source>
        <dbReference type="PROSITE-ProRule" id="PRU10141"/>
    </source>
</evidence>
<protein>
    <recommendedName>
        <fullName evidence="1">non-specific serine/threonine protein kinase</fullName>
        <ecNumber evidence="1">2.7.11.1</ecNumber>
    </recommendedName>
</protein>
<dbReference type="SUPFAM" id="SSF56112">
    <property type="entry name" value="Protein kinase-like (PK-like)"/>
    <property type="match status" value="1"/>
</dbReference>
<dbReference type="Gene3D" id="2.60.40.290">
    <property type="match status" value="1"/>
</dbReference>
<evidence type="ECO:0000256" key="2">
    <source>
        <dbReference type="ARBA" id="ARBA00022527"/>
    </source>
</evidence>
<dbReference type="InterPro" id="IPR012291">
    <property type="entry name" value="CBM2_carb-bd_dom_sf"/>
</dbReference>
<evidence type="ECO:0000256" key="4">
    <source>
        <dbReference type="ARBA" id="ARBA00022741"/>
    </source>
</evidence>
<dbReference type="RefSeq" id="WP_285486474.1">
    <property type="nucleotide sequence ID" value="NZ_BSTI01000003.1"/>
</dbReference>
<dbReference type="SUPFAM" id="SSF49384">
    <property type="entry name" value="Carbohydrate-binding domain"/>
    <property type="match status" value="1"/>
</dbReference>
<feature type="binding site" evidence="7">
    <location>
        <position position="41"/>
    </location>
    <ligand>
        <name>ATP</name>
        <dbReference type="ChEBI" id="CHEBI:30616"/>
    </ligand>
</feature>
<gene>
    <name evidence="11" type="ORF">Atai01_17860</name>
</gene>
<sequence length="538" mass="55088">MTQQGELVGGRYRLVSRVGRGAMGVVWRAHDERLDRVVAVKQLVVAETADETTADEAARRVMREARLAARLRHPHAITVYDVVSDGGRPYLVMEFVSAESLSALAGRSGGLTSGQVAKLGAQVAAALAAAHAEGIIHRDVTPGNVLITPDGTAKLADFGISRAAGEATLTASGFVVGTPAYLAPEVASGAEADFPSDVFSLGATLYFAVEGAPPFGTDANPIALLHRIARDEIPPPRRPGPLADVLLCLLRRDPAERPELPAVAEALAAVADGRPVPDLPPPASPRSSPPSSRSSPPSSGFGSLSSRFGSPSSGFGSPSSRFGSPSSRFGSSSSGFGQEPGERAPASGTKALPLRGTKVLPPQGDWPEEGSAFTVFRRLTARRLAVAGLAVALVAGGVLLGTIFSNDGQPNGVAAGQPPASTAALPPPSASSSAPPHGSCHAEYHVTGSWPGGYQAQVTVRNDGTDNLTGWSVSWTVPSGNILQVWNGTLSQQGSSITVTNADFNAVLHAGSSTSFGLNATDDGSAAPADITPTCQES</sequence>
<dbReference type="CDD" id="cd14014">
    <property type="entry name" value="STKc_PknB_like"/>
    <property type="match status" value="1"/>
</dbReference>
<dbReference type="InterPro" id="IPR000719">
    <property type="entry name" value="Prot_kinase_dom"/>
</dbReference>
<feature type="domain" description="Protein kinase" evidence="9">
    <location>
        <begin position="12"/>
        <end position="270"/>
    </location>
</feature>
<dbReference type="PANTHER" id="PTHR43289">
    <property type="entry name" value="MITOGEN-ACTIVATED PROTEIN KINASE KINASE KINASE 20-RELATED"/>
    <property type="match status" value="1"/>
</dbReference>
<name>A0A9W6VF66_9PSEU</name>
<feature type="compositionally biased region" description="Pro residues" evidence="8">
    <location>
        <begin position="277"/>
        <end position="288"/>
    </location>
</feature>
<feature type="compositionally biased region" description="Low complexity" evidence="8">
    <location>
        <begin position="289"/>
        <end position="337"/>
    </location>
</feature>
<dbReference type="SMART" id="SM00637">
    <property type="entry name" value="CBD_II"/>
    <property type="match status" value="1"/>
</dbReference>
<keyword evidence="6 7" id="KW-0067">ATP-binding</keyword>
<dbReference type="InterPro" id="IPR008965">
    <property type="entry name" value="CBM2/CBM3_carb-bd_dom_sf"/>
</dbReference>
<dbReference type="InterPro" id="IPR011009">
    <property type="entry name" value="Kinase-like_dom_sf"/>
</dbReference>
<evidence type="ECO:0000256" key="1">
    <source>
        <dbReference type="ARBA" id="ARBA00012513"/>
    </source>
</evidence>
<feature type="region of interest" description="Disordered" evidence="8">
    <location>
        <begin position="271"/>
        <end position="368"/>
    </location>
</feature>
<dbReference type="GO" id="GO:0005975">
    <property type="term" value="P:carbohydrate metabolic process"/>
    <property type="evidence" value="ECO:0007669"/>
    <property type="project" value="InterPro"/>
</dbReference>
<keyword evidence="2" id="KW-0723">Serine/threonine-protein kinase</keyword>
<dbReference type="PANTHER" id="PTHR43289:SF6">
    <property type="entry name" value="SERINE_THREONINE-PROTEIN KINASE NEKL-3"/>
    <property type="match status" value="1"/>
</dbReference>
<dbReference type="InterPro" id="IPR001919">
    <property type="entry name" value="CBD2"/>
</dbReference>
<proteinExistence type="predicted"/>
<dbReference type="InterPro" id="IPR008266">
    <property type="entry name" value="Tyr_kinase_AS"/>
</dbReference>
<keyword evidence="3" id="KW-0808">Transferase</keyword>
<dbReference type="EC" id="2.7.11.1" evidence="1"/>
<dbReference type="EMBL" id="BSTI01000003">
    <property type="protein sequence ID" value="GLY65167.1"/>
    <property type="molecule type" value="Genomic_DNA"/>
</dbReference>
<dbReference type="PROSITE" id="PS51173">
    <property type="entry name" value="CBM2"/>
    <property type="match status" value="1"/>
</dbReference>
<dbReference type="Pfam" id="PF00069">
    <property type="entry name" value="Pkinase"/>
    <property type="match status" value="1"/>
</dbReference>
<evidence type="ECO:0000256" key="8">
    <source>
        <dbReference type="SAM" id="MobiDB-lite"/>
    </source>
</evidence>
<dbReference type="GO" id="GO:0005524">
    <property type="term" value="F:ATP binding"/>
    <property type="evidence" value="ECO:0007669"/>
    <property type="project" value="UniProtKB-UniRule"/>
</dbReference>
<dbReference type="GO" id="GO:0030247">
    <property type="term" value="F:polysaccharide binding"/>
    <property type="evidence" value="ECO:0007669"/>
    <property type="project" value="UniProtKB-UniRule"/>
</dbReference>
<organism evidence="11 12">
    <name type="scientific">Amycolatopsis taiwanensis</name>
    <dbReference type="NCBI Taxonomy" id="342230"/>
    <lineage>
        <taxon>Bacteria</taxon>
        <taxon>Bacillati</taxon>
        <taxon>Actinomycetota</taxon>
        <taxon>Actinomycetes</taxon>
        <taxon>Pseudonocardiales</taxon>
        <taxon>Pseudonocardiaceae</taxon>
        <taxon>Amycolatopsis</taxon>
    </lineage>
</organism>
<reference evidence="11" key="1">
    <citation type="submission" date="2023-03" db="EMBL/GenBank/DDBJ databases">
        <title>Amycolatopsis taiwanensis NBRC 103393.</title>
        <authorList>
            <person name="Ichikawa N."/>
            <person name="Sato H."/>
            <person name="Tonouchi N."/>
        </authorList>
    </citation>
    <scope>NUCLEOTIDE SEQUENCE</scope>
    <source>
        <strain evidence="11">NBRC 103393</strain>
    </source>
</reference>
<dbReference type="Gene3D" id="1.10.510.10">
    <property type="entry name" value="Transferase(Phosphotransferase) domain 1"/>
    <property type="match status" value="1"/>
</dbReference>
<evidence type="ECO:0000256" key="5">
    <source>
        <dbReference type="ARBA" id="ARBA00022777"/>
    </source>
</evidence>
<comment type="caution">
    <text evidence="11">The sequence shown here is derived from an EMBL/GenBank/DDBJ whole genome shotgun (WGS) entry which is preliminary data.</text>
</comment>
<keyword evidence="4 7" id="KW-0547">Nucleotide-binding</keyword>
<evidence type="ECO:0000259" key="10">
    <source>
        <dbReference type="PROSITE" id="PS51173"/>
    </source>
</evidence>
<dbReference type="GO" id="GO:0004553">
    <property type="term" value="F:hydrolase activity, hydrolyzing O-glycosyl compounds"/>
    <property type="evidence" value="ECO:0007669"/>
    <property type="project" value="InterPro"/>
</dbReference>
<feature type="region of interest" description="Disordered" evidence="8">
    <location>
        <begin position="411"/>
        <end position="442"/>
    </location>
</feature>
<evidence type="ECO:0000313" key="12">
    <source>
        <dbReference type="Proteomes" id="UP001165136"/>
    </source>
</evidence>
<feature type="compositionally biased region" description="Low complexity" evidence="8">
    <location>
        <begin position="418"/>
        <end position="436"/>
    </location>
</feature>
<dbReference type="Pfam" id="PF00553">
    <property type="entry name" value="CBM_2"/>
    <property type="match status" value="1"/>
</dbReference>
<dbReference type="PROSITE" id="PS00109">
    <property type="entry name" value="PROTEIN_KINASE_TYR"/>
    <property type="match status" value="1"/>
</dbReference>
<dbReference type="InterPro" id="IPR017441">
    <property type="entry name" value="Protein_kinase_ATP_BS"/>
</dbReference>
<dbReference type="PROSITE" id="PS00107">
    <property type="entry name" value="PROTEIN_KINASE_ATP"/>
    <property type="match status" value="1"/>
</dbReference>
<dbReference type="Gene3D" id="3.30.200.20">
    <property type="entry name" value="Phosphorylase Kinase, domain 1"/>
    <property type="match status" value="1"/>
</dbReference>
<dbReference type="PROSITE" id="PS50011">
    <property type="entry name" value="PROTEIN_KINASE_DOM"/>
    <property type="match status" value="1"/>
</dbReference>
<keyword evidence="12" id="KW-1185">Reference proteome</keyword>
<evidence type="ECO:0000259" key="9">
    <source>
        <dbReference type="PROSITE" id="PS50011"/>
    </source>
</evidence>